<comment type="similarity">
    <text evidence="1">Belongs to the methyltransferase superfamily. LaeA methyltransferase family.</text>
</comment>
<keyword evidence="4" id="KW-1185">Reference proteome</keyword>
<comment type="caution">
    <text evidence="3">The sequence shown here is derived from an EMBL/GenBank/DDBJ whole genome shotgun (WGS) entry which is preliminary data.</text>
</comment>
<dbReference type="Gene3D" id="3.40.50.150">
    <property type="entry name" value="Vaccinia Virus protein VP39"/>
    <property type="match status" value="1"/>
</dbReference>
<accession>A0AA39YBF0</accession>
<evidence type="ECO:0000256" key="2">
    <source>
        <dbReference type="SAM" id="MobiDB-lite"/>
    </source>
</evidence>
<protein>
    <submittedName>
        <fullName evidence="3">S-adenosyl-L-methionine-dependent methyltransferase</fullName>
    </submittedName>
</protein>
<evidence type="ECO:0000313" key="3">
    <source>
        <dbReference type="EMBL" id="KAK0649532.1"/>
    </source>
</evidence>
<feature type="compositionally biased region" description="Low complexity" evidence="2">
    <location>
        <begin position="1"/>
        <end position="11"/>
    </location>
</feature>
<dbReference type="PANTHER" id="PTHR43591:SF31">
    <property type="entry name" value="LAEA-LIKE, PUTATIVE (AFU_ORTHOLOGUE AFUA_8G01930)-RELATED"/>
    <property type="match status" value="1"/>
</dbReference>
<keyword evidence="3" id="KW-0489">Methyltransferase</keyword>
<dbReference type="Proteomes" id="UP001174936">
    <property type="component" value="Unassembled WGS sequence"/>
</dbReference>
<dbReference type="GO" id="GO:0032259">
    <property type="term" value="P:methylation"/>
    <property type="evidence" value="ECO:0007669"/>
    <property type="project" value="UniProtKB-KW"/>
</dbReference>
<dbReference type="InterPro" id="IPR029063">
    <property type="entry name" value="SAM-dependent_MTases_sf"/>
</dbReference>
<feature type="region of interest" description="Disordered" evidence="2">
    <location>
        <begin position="1"/>
        <end position="40"/>
    </location>
</feature>
<dbReference type="EMBL" id="JAULSV010000003">
    <property type="protein sequence ID" value="KAK0649532.1"/>
    <property type="molecule type" value="Genomic_DNA"/>
</dbReference>
<proteinExistence type="inferred from homology"/>
<dbReference type="PANTHER" id="PTHR43591">
    <property type="entry name" value="METHYLTRANSFERASE"/>
    <property type="match status" value="1"/>
</dbReference>
<gene>
    <name evidence="3" type="ORF">B0T16DRAFT_133290</name>
</gene>
<dbReference type="AlphaFoldDB" id="A0AA39YBF0"/>
<evidence type="ECO:0000256" key="1">
    <source>
        <dbReference type="ARBA" id="ARBA00038158"/>
    </source>
</evidence>
<name>A0AA39YBF0_9PEZI</name>
<evidence type="ECO:0000313" key="4">
    <source>
        <dbReference type="Proteomes" id="UP001174936"/>
    </source>
</evidence>
<dbReference type="GO" id="GO:0008168">
    <property type="term" value="F:methyltransferase activity"/>
    <property type="evidence" value="ECO:0007669"/>
    <property type="project" value="UniProtKB-KW"/>
</dbReference>
<keyword evidence="3" id="KW-0808">Transferase</keyword>
<sequence>MADSASPKAKPASPPKSPPKSGAPSPQPVSPSGAAPALEAGQLEAGGDDYDSVYGDVGSDTASLASSVLNYRQENGRTYHAYKAGAYFMPNDEPETGRLDLQHNLCLLTQDDRLFLSPIGKSGKPLKRVLDAGCGTGIWAIDFADENPDVSVCGVDLSPIQPAFVPPNVEFFVDDLEADWTYATPFDFIYMRLLTGSILDWPKLFGQAFNHLTPGGYIELFDTLNPLVADDDTLTEDSALLKWNRLLVEASEKLGRPLNSCKNYKKQLTAAGLINIVETQFMWPMNTWPEDHKHKNVGAWSAENFSQGVQAVSLMLFTNVLGWTKDQVEVLLVEVRKDVKNKGIHGYWPIHVVYAQKPE</sequence>
<dbReference type="Pfam" id="PF13489">
    <property type="entry name" value="Methyltransf_23"/>
    <property type="match status" value="1"/>
</dbReference>
<organism evidence="3 4">
    <name type="scientific">Cercophora newfieldiana</name>
    <dbReference type="NCBI Taxonomy" id="92897"/>
    <lineage>
        <taxon>Eukaryota</taxon>
        <taxon>Fungi</taxon>
        <taxon>Dikarya</taxon>
        <taxon>Ascomycota</taxon>
        <taxon>Pezizomycotina</taxon>
        <taxon>Sordariomycetes</taxon>
        <taxon>Sordariomycetidae</taxon>
        <taxon>Sordariales</taxon>
        <taxon>Lasiosphaeriaceae</taxon>
        <taxon>Cercophora</taxon>
    </lineage>
</organism>
<dbReference type="SUPFAM" id="SSF53335">
    <property type="entry name" value="S-adenosyl-L-methionine-dependent methyltransferases"/>
    <property type="match status" value="1"/>
</dbReference>
<dbReference type="CDD" id="cd02440">
    <property type="entry name" value="AdoMet_MTases"/>
    <property type="match status" value="1"/>
</dbReference>
<reference evidence="3" key="1">
    <citation type="submission" date="2023-06" db="EMBL/GenBank/DDBJ databases">
        <title>Genome-scale phylogeny and comparative genomics of the fungal order Sordariales.</title>
        <authorList>
            <consortium name="Lawrence Berkeley National Laboratory"/>
            <person name="Hensen N."/>
            <person name="Bonometti L."/>
            <person name="Westerberg I."/>
            <person name="Brannstrom I.O."/>
            <person name="Guillou S."/>
            <person name="Cros-Aarteil S."/>
            <person name="Calhoun S."/>
            <person name="Haridas S."/>
            <person name="Kuo A."/>
            <person name="Mondo S."/>
            <person name="Pangilinan J."/>
            <person name="Riley R."/>
            <person name="Labutti K."/>
            <person name="Andreopoulos B."/>
            <person name="Lipzen A."/>
            <person name="Chen C."/>
            <person name="Yanf M."/>
            <person name="Daum C."/>
            <person name="Ng V."/>
            <person name="Clum A."/>
            <person name="Steindorff A."/>
            <person name="Ohm R."/>
            <person name="Martin F."/>
            <person name="Silar P."/>
            <person name="Natvig D."/>
            <person name="Lalanne C."/>
            <person name="Gautier V."/>
            <person name="Ament-Velasquez S.L."/>
            <person name="Kruys A."/>
            <person name="Hutchinson M.I."/>
            <person name="Powell A.J."/>
            <person name="Barry K."/>
            <person name="Miller A.N."/>
            <person name="Grigoriev I.V."/>
            <person name="Debuchy R."/>
            <person name="Gladieux P."/>
            <person name="Thoren M.H."/>
            <person name="Johannesson H."/>
        </authorList>
    </citation>
    <scope>NUCLEOTIDE SEQUENCE</scope>
    <source>
        <strain evidence="3">SMH2532-1</strain>
    </source>
</reference>